<protein>
    <recommendedName>
        <fullName evidence="2">PDZ domain-containing protein</fullName>
    </recommendedName>
</protein>
<organism evidence="3 4">
    <name type="scientific">Aphanomyces astaci</name>
    <name type="common">Crayfish plague agent</name>
    <dbReference type="NCBI Taxonomy" id="112090"/>
    <lineage>
        <taxon>Eukaryota</taxon>
        <taxon>Sar</taxon>
        <taxon>Stramenopiles</taxon>
        <taxon>Oomycota</taxon>
        <taxon>Saprolegniomycetes</taxon>
        <taxon>Saprolegniales</taxon>
        <taxon>Verrucalvaceae</taxon>
        <taxon>Aphanomyces</taxon>
    </lineage>
</organism>
<proteinExistence type="predicted"/>
<comment type="caution">
    <text evidence="3">The sequence shown here is derived from an EMBL/GenBank/DDBJ whole genome shotgun (WGS) entry which is preliminary data.</text>
</comment>
<dbReference type="Gene3D" id="2.30.42.10">
    <property type="match status" value="1"/>
</dbReference>
<feature type="region of interest" description="Disordered" evidence="1">
    <location>
        <begin position="236"/>
        <end position="267"/>
    </location>
</feature>
<dbReference type="GO" id="GO:0032588">
    <property type="term" value="C:trans-Golgi network membrane"/>
    <property type="evidence" value="ECO:0007669"/>
    <property type="project" value="TreeGrafter"/>
</dbReference>
<dbReference type="InterPro" id="IPR039273">
    <property type="entry name" value="TEPSIN"/>
</dbReference>
<dbReference type="EMBL" id="QUTC01003957">
    <property type="protein sequence ID" value="RHY67308.1"/>
    <property type="molecule type" value="Genomic_DNA"/>
</dbReference>
<accession>A0A397DS79</accession>
<dbReference type="InterPro" id="IPR001478">
    <property type="entry name" value="PDZ"/>
</dbReference>
<dbReference type="VEuPathDB" id="FungiDB:H257_10540"/>
<dbReference type="SUPFAM" id="SSF50156">
    <property type="entry name" value="PDZ domain-like"/>
    <property type="match status" value="1"/>
</dbReference>
<dbReference type="PROSITE" id="PS50106">
    <property type="entry name" value="PDZ"/>
    <property type="match status" value="1"/>
</dbReference>
<evidence type="ECO:0000313" key="4">
    <source>
        <dbReference type="Proteomes" id="UP000265716"/>
    </source>
</evidence>
<evidence type="ECO:0000256" key="1">
    <source>
        <dbReference type="SAM" id="MobiDB-lite"/>
    </source>
</evidence>
<sequence length="633" mass="69535">MSMSGHAHAARDSYASQAAKWKNTTDSPWKSGGTSSTASSSISELVLISELCSSVGQTSFPPRDALNTLLRHIHTLDHTYVCELLEFKLEDSLWQVVARALAVLDALFTTAAATAYLDYFSARKGLIDHLTRHVKQTVKSRAEKVYIALDTHVPTPTEDDVAAFNEASHTFLAYLLRVHNLRGPVRLLVPVCPILNISFPGAAMPLHLPTSTSDRIHDAFADLTCDTVVHDDDTYAYNDADGSLQSDSRSATSDDEYPPQPPPPISAREEFDTLKKAGLAREVILEVELPAGPMGIILDRTSPDAAILAQYAPLPTGGKGFVELHPAIVPGCLLVALNGNSIEHLALSELGPVLAAATTYRRVLTFKKFMVGSRGDHGFGIYFTRVKSHVLVEGFVRADDGTPGPAEHAGTIVIDDVLEQINGLDITGMEMADVINQLRAAPRGVNMLTFRRVDVAPPPPSNNFMSIPMNQDDEWQSPEWWDEFDKLKDAEHDTWNGSILSEAAFCDHLYAESDAQHRSYLRQQYPIIMAKFQASFHIGSALDLVCAMRQRDGRALVLHQAAAPRQQSTPQTKFPRLTNSMWAFVFPYDISNDELCVVVLPTSDVITLDFAKADGRVHDALHRGMLGQYHGCQ</sequence>
<dbReference type="InterPro" id="IPR036034">
    <property type="entry name" value="PDZ_sf"/>
</dbReference>
<dbReference type="CDD" id="cd00136">
    <property type="entry name" value="PDZ_canonical"/>
    <property type="match status" value="1"/>
</dbReference>
<dbReference type="Proteomes" id="UP000265716">
    <property type="component" value="Unassembled WGS sequence"/>
</dbReference>
<dbReference type="PANTHER" id="PTHR21514:SF0">
    <property type="entry name" value="AP-4 COMPLEX ACCESSORY SUBUNIT TEPSIN"/>
    <property type="match status" value="1"/>
</dbReference>
<reference evidence="3 4" key="1">
    <citation type="submission" date="2018-08" db="EMBL/GenBank/DDBJ databases">
        <title>Aphanomyces genome sequencing and annotation.</title>
        <authorList>
            <person name="Minardi D."/>
            <person name="Oidtmann B."/>
            <person name="Van Der Giezen M."/>
            <person name="Studholme D.J."/>
        </authorList>
    </citation>
    <scope>NUCLEOTIDE SEQUENCE [LARGE SCALE GENOMIC DNA]</scope>
    <source>
        <strain evidence="3 4">SA</strain>
    </source>
</reference>
<dbReference type="VEuPathDB" id="FungiDB:H257_10592"/>
<feature type="domain" description="PDZ" evidence="2">
    <location>
        <begin position="363"/>
        <end position="453"/>
    </location>
</feature>
<dbReference type="SMART" id="SM00228">
    <property type="entry name" value="PDZ"/>
    <property type="match status" value="1"/>
</dbReference>
<evidence type="ECO:0000313" key="3">
    <source>
        <dbReference type="EMBL" id="RHY67308.1"/>
    </source>
</evidence>
<evidence type="ECO:0000259" key="2">
    <source>
        <dbReference type="PROSITE" id="PS50106"/>
    </source>
</evidence>
<dbReference type="PANTHER" id="PTHR21514">
    <property type="entry name" value="AP-4 COMPLEX ACCESSORY SUBUNIT TEPSIN"/>
    <property type="match status" value="1"/>
</dbReference>
<gene>
    <name evidence="3" type="ORF">DYB38_003048</name>
</gene>
<dbReference type="AlphaFoldDB" id="A0A397DS79"/>
<name>A0A397DS79_APHAT</name>